<keyword evidence="3" id="KW-1185">Reference proteome</keyword>
<proteinExistence type="predicted"/>
<name>A0A091E910_CORBR</name>
<dbReference type="AlphaFoldDB" id="A0A091E910"/>
<feature type="non-terminal residue" evidence="2">
    <location>
        <position position="1"/>
    </location>
</feature>
<sequence length="88" mass="9422">RELPRSVVAPSSPSQEQLSAYRPQLSDGNALGYVAAGIYQEQPPAASPEPELGIFCGDYTSPVPQLWDQQGGVPQVCPLDKINLILNS</sequence>
<evidence type="ECO:0000313" key="2">
    <source>
        <dbReference type="EMBL" id="KFO53651.1"/>
    </source>
</evidence>
<dbReference type="STRING" id="85066.A0A091E910"/>
<feature type="non-terminal residue" evidence="2">
    <location>
        <position position="88"/>
    </location>
</feature>
<feature type="compositionally biased region" description="Polar residues" evidence="1">
    <location>
        <begin position="9"/>
        <end position="18"/>
    </location>
</feature>
<dbReference type="EMBL" id="KK717980">
    <property type="protein sequence ID" value="KFO53651.1"/>
    <property type="molecule type" value="Genomic_DNA"/>
</dbReference>
<evidence type="ECO:0000256" key="1">
    <source>
        <dbReference type="SAM" id="MobiDB-lite"/>
    </source>
</evidence>
<gene>
    <name evidence="2" type="ORF">N302_07537</name>
</gene>
<reference evidence="2 3" key="1">
    <citation type="submission" date="2014-04" db="EMBL/GenBank/DDBJ databases">
        <title>Genome evolution of avian class.</title>
        <authorList>
            <person name="Zhang G."/>
            <person name="Li C."/>
        </authorList>
    </citation>
    <scope>NUCLEOTIDE SEQUENCE [LARGE SCALE GENOMIC DNA]</scope>
    <source>
        <strain evidence="2">BGI_N302</strain>
    </source>
</reference>
<feature type="region of interest" description="Disordered" evidence="1">
    <location>
        <begin position="1"/>
        <end position="20"/>
    </location>
</feature>
<dbReference type="Proteomes" id="UP000052976">
    <property type="component" value="Unassembled WGS sequence"/>
</dbReference>
<accession>A0A091E910</accession>
<evidence type="ECO:0000313" key="3">
    <source>
        <dbReference type="Proteomes" id="UP000052976"/>
    </source>
</evidence>
<protein>
    <submittedName>
        <fullName evidence="2">Uncharacterized protein</fullName>
    </submittedName>
</protein>
<organism evidence="2 3">
    <name type="scientific">Corvus brachyrhynchos</name>
    <name type="common">American crow</name>
    <dbReference type="NCBI Taxonomy" id="85066"/>
    <lineage>
        <taxon>Eukaryota</taxon>
        <taxon>Metazoa</taxon>
        <taxon>Chordata</taxon>
        <taxon>Craniata</taxon>
        <taxon>Vertebrata</taxon>
        <taxon>Euteleostomi</taxon>
        <taxon>Archelosauria</taxon>
        <taxon>Archosauria</taxon>
        <taxon>Dinosauria</taxon>
        <taxon>Saurischia</taxon>
        <taxon>Theropoda</taxon>
        <taxon>Coelurosauria</taxon>
        <taxon>Aves</taxon>
        <taxon>Neognathae</taxon>
        <taxon>Neoaves</taxon>
        <taxon>Telluraves</taxon>
        <taxon>Australaves</taxon>
        <taxon>Passeriformes</taxon>
        <taxon>Corvoidea</taxon>
        <taxon>Corvidae</taxon>
        <taxon>Corvus</taxon>
    </lineage>
</organism>